<evidence type="ECO:0000313" key="7">
    <source>
        <dbReference type="Proteomes" id="UP000199045"/>
    </source>
</evidence>
<proteinExistence type="predicted"/>
<dbReference type="AlphaFoldDB" id="A0A1G7RWR2"/>
<comment type="subcellular location">
    <subcellularLocation>
        <location evidence="1">Membrane</location>
        <topology evidence="1">Multi-pass membrane protein</topology>
    </subcellularLocation>
</comment>
<evidence type="ECO:0000313" key="6">
    <source>
        <dbReference type="EMBL" id="SDG15198.1"/>
    </source>
</evidence>
<feature type="transmembrane region" description="Helical" evidence="5">
    <location>
        <begin position="51"/>
        <end position="76"/>
    </location>
</feature>
<evidence type="ECO:0000256" key="5">
    <source>
        <dbReference type="SAM" id="Phobius"/>
    </source>
</evidence>
<evidence type="ECO:0000256" key="3">
    <source>
        <dbReference type="ARBA" id="ARBA00022989"/>
    </source>
</evidence>
<keyword evidence="4 5" id="KW-0472">Membrane</keyword>
<dbReference type="Proteomes" id="UP000199045">
    <property type="component" value="Unassembled WGS sequence"/>
</dbReference>
<dbReference type="GO" id="GO:0016020">
    <property type="term" value="C:membrane"/>
    <property type="evidence" value="ECO:0007669"/>
    <property type="project" value="UniProtKB-SubCell"/>
</dbReference>
<dbReference type="RefSeq" id="WP_089833335.1">
    <property type="nucleotide sequence ID" value="NZ_FNBN01000003.1"/>
</dbReference>
<name>A0A1G7RWR2_CHIFI</name>
<protein>
    <submittedName>
        <fullName evidence="6">DoxX protein</fullName>
    </submittedName>
</protein>
<sequence>MKILQDIASLSLRCALSAGFLSAVAGRLGLWGRHSSGWNKFLDYTAQVNSFAPHSLIPLLAITSTVLELTLGVMLLIGFKTNYAALGAAILTFLFALAMTLSYGIKEPLDYSVFVFSAGAFLLATIPYYKLSIDQLLIK</sequence>
<dbReference type="Pfam" id="PF07681">
    <property type="entry name" value="DoxX"/>
    <property type="match status" value="1"/>
</dbReference>
<organism evidence="6 7">
    <name type="scientific">Chitinophaga filiformis</name>
    <name type="common">Myxococcus filiformis</name>
    <name type="synonym">Flexibacter filiformis</name>
    <dbReference type="NCBI Taxonomy" id="104663"/>
    <lineage>
        <taxon>Bacteria</taxon>
        <taxon>Pseudomonadati</taxon>
        <taxon>Bacteroidota</taxon>
        <taxon>Chitinophagia</taxon>
        <taxon>Chitinophagales</taxon>
        <taxon>Chitinophagaceae</taxon>
        <taxon>Chitinophaga</taxon>
    </lineage>
</organism>
<feature type="transmembrane region" description="Helical" evidence="5">
    <location>
        <begin position="111"/>
        <end position="129"/>
    </location>
</feature>
<reference evidence="7" key="1">
    <citation type="submission" date="2016-10" db="EMBL/GenBank/DDBJ databases">
        <authorList>
            <person name="Varghese N."/>
            <person name="Submissions S."/>
        </authorList>
    </citation>
    <scope>NUCLEOTIDE SEQUENCE [LARGE SCALE GENOMIC DNA]</scope>
    <source>
        <strain evidence="7">DSM 527</strain>
    </source>
</reference>
<dbReference type="STRING" id="104663.SAMN04488121_103646"/>
<feature type="transmembrane region" description="Helical" evidence="5">
    <location>
        <begin position="83"/>
        <end position="105"/>
    </location>
</feature>
<gene>
    <name evidence="6" type="ORF">SAMN04488121_103646</name>
</gene>
<dbReference type="EMBL" id="FNBN01000003">
    <property type="protein sequence ID" value="SDG15198.1"/>
    <property type="molecule type" value="Genomic_DNA"/>
</dbReference>
<evidence type="ECO:0000256" key="2">
    <source>
        <dbReference type="ARBA" id="ARBA00022692"/>
    </source>
</evidence>
<dbReference type="OrthoDB" id="676158at2"/>
<evidence type="ECO:0000256" key="4">
    <source>
        <dbReference type="ARBA" id="ARBA00023136"/>
    </source>
</evidence>
<keyword evidence="3 5" id="KW-1133">Transmembrane helix</keyword>
<dbReference type="InterPro" id="IPR032808">
    <property type="entry name" value="DoxX"/>
</dbReference>
<keyword evidence="2 5" id="KW-0812">Transmembrane</keyword>
<evidence type="ECO:0000256" key="1">
    <source>
        <dbReference type="ARBA" id="ARBA00004141"/>
    </source>
</evidence>
<accession>A0A1G7RWR2</accession>
<feature type="transmembrane region" description="Helical" evidence="5">
    <location>
        <begin position="12"/>
        <end position="31"/>
    </location>
</feature>